<evidence type="ECO:0000256" key="8">
    <source>
        <dbReference type="ARBA" id="ARBA00038429"/>
    </source>
</evidence>
<sequence>MASHSTRLKSNWVFKKASEPDTAFLPVAQFPTNIHLDLLHHGQIPDPFKDANEAAVQWIGEEAWVYRTTFPKPTTAGQSQLFFEGLDTFATVKLNGAEILKTDNMFIPYRVSVEGHLQSHNTLDIRFDSAWRIGKQLEKDAEDKPLFCHNGDSSRLQVRKAQYHYGWDWGPTLLTCGPWRPVYLETFTARISALTVKSVVDTSLSATVDVTAQVEGVSAGTIRLSLVCPDGNTATSKDVSLTNGTAHVKFTIAKPVLWYPVGNGAQPLYTVQATGVAELAFLNSSKRIGLRRVEIVQNPIKGQSGTSFFFKINNVPIFSRGADWIPADSFLPRIDAARYRAWVEFAVKGNHNMIRIWGGGIYEDPAFYEACDELGVMIWHDIMLGCGAYPATDYFLQQIKVEAVTNLQALDHHPSIVLWCGNNEDHMFADRYPSGYDADDMDPQNWLKTRWPARIIYDKILPEICAEHTPQTPYHPGSPWGGKPSNDPTIGDIHSWSVWMKALEMYPYQYYPQLSGRFVSEFGLKSYPALQTLLSTITNPAEQHPQSRTMDAHGKSASKTPWAGDFRNIAMYMFENLRHGYSLAQYVYASQLVQAEGMSLAYVSWRRLWRGEGREECAGVLCWQLNDCWPCVSWSLGDYYLRPKLSFYTIKRAMATLAVGVARSEIETKRQDDLTRVHIDKEIRLQGWMSSFSTSAAVVDVLVQALDVTSGKVVWETRQNAVAVMPNVSTEMLDIVFPTSVKAERSTIVAARLIDPATGTTVARYMDWPQPLRHLTLAKPIISLSVDGDTVRVSADQPVKALQLSVHGDEDSVEWSDNCVDLIPGDEQIIVAKGLSGRKVSLLHYGIAAD</sequence>
<dbReference type="Proteomes" id="UP000076874">
    <property type="component" value="Unassembled WGS sequence"/>
</dbReference>
<keyword evidence="7" id="KW-0624">Polysaccharide degradation</keyword>
<evidence type="ECO:0000259" key="13">
    <source>
        <dbReference type="Pfam" id="PF22666"/>
    </source>
</evidence>
<dbReference type="Pfam" id="PF17786">
    <property type="entry name" value="Mannosidase_ig"/>
    <property type="match status" value="1"/>
</dbReference>
<evidence type="ECO:0000256" key="1">
    <source>
        <dbReference type="ARBA" id="ARBA00000829"/>
    </source>
</evidence>
<dbReference type="SUPFAM" id="SSF49785">
    <property type="entry name" value="Galactose-binding domain-like"/>
    <property type="match status" value="1"/>
</dbReference>
<feature type="domain" description="Glycoside hydrolase family 2 immunoglobulin-like beta-sandwich" evidence="11">
    <location>
        <begin position="190"/>
        <end position="291"/>
    </location>
</feature>
<dbReference type="SUPFAM" id="SSF51445">
    <property type="entry name" value="(Trans)glycosidases"/>
    <property type="match status" value="1"/>
</dbReference>
<keyword evidence="4 14" id="KW-0378">Hydrolase</keyword>
<dbReference type="InterPro" id="IPR006102">
    <property type="entry name" value="Ig-like_GH2"/>
</dbReference>
<dbReference type="Gene3D" id="2.60.120.260">
    <property type="entry name" value="Galactose-binding domain-like"/>
    <property type="match status" value="1"/>
</dbReference>
<evidence type="ECO:0000256" key="9">
    <source>
        <dbReference type="ARBA" id="ARBA00041069"/>
    </source>
</evidence>
<dbReference type="InterPro" id="IPR041447">
    <property type="entry name" value="Mannosidase_ig"/>
</dbReference>
<dbReference type="PANTHER" id="PTHR43730">
    <property type="entry name" value="BETA-MANNOSIDASE"/>
    <property type="match status" value="1"/>
</dbReference>
<evidence type="ECO:0000256" key="5">
    <source>
        <dbReference type="ARBA" id="ARBA00023277"/>
    </source>
</evidence>
<evidence type="ECO:0000313" key="15">
    <source>
        <dbReference type="Proteomes" id="UP000076874"/>
    </source>
</evidence>
<dbReference type="EMBL" id="AZHD01000019">
    <property type="protein sequence ID" value="OAA55499.1"/>
    <property type="molecule type" value="Genomic_DNA"/>
</dbReference>
<dbReference type="EC" id="3.2.1.25" evidence="3"/>
<comment type="caution">
    <text evidence="14">The sequence shown here is derived from an EMBL/GenBank/DDBJ whole genome shotgun (WGS) entry which is preliminary data.</text>
</comment>
<dbReference type="AlphaFoldDB" id="A0A167NFC6"/>
<dbReference type="GO" id="GO:0000272">
    <property type="term" value="P:polysaccharide catabolic process"/>
    <property type="evidence" value="ECO:0007669"/>
    <property type="project" value="UniProtKB-KW"/>
</dbReference>
<proteinExistence type="inferred from homology"/>
<dbReference type="OrthoDB" id="2866996at2759"/>
<protein>
    <recommendedName>
        <fullName evidence="9">Beta-mannosidase B</fullName>
        <ecNumber evidence="3">3.2.1.25</ecNumber>
    </recommendedName>
    <alternativeName>
        <fullName evidence="10">Mannanase B</fullName>
    </alternativeName>
</protein>
<comment type="pathway">
    <text evidence="2">Glycan metabolism; N-glycan degradation.</text>
</comment>
<dbReference type="Gene3D" id="2.60.40.10">
    <property type="entry name" value="Immunoglobulins"/>
    <property type="match status" value="2"/>
</dbReference>
<evidence type="ECO:0000256" key="4">
    <source>
        <dbReference type="ARBA" id="ARBA00022801"/>
    </source>
</evidence>
<keyword evidence="6" id="KW-0326">Glycosidase</keyword>
<dbReference type="STRING" id="1081102.A0A167NFC6"/>
<dbReference type="FunFam" id="2.60.120.260:FF:000118">
    <property type="entry name" value="Beta-mannosidase B"/>
    <property type="match status" value="1"/>
</dbReference>
<keyword evidence="15" id="KW-1185">Reference proteome</keyword>
<dbReference type="InterPro" id="IPR017853">
    <property type="entry name" value="GH"/>
</dbReference>
<name>A0A167NFC6_9HYPO</name>
<dbReference type="InterPro" id="IPR054593">
    <property type="entry name" value="Beta-mannosidase-like_N2"/>
</dbReference>
<evidence type="ECO:0000313" key="14">
    <source>
        <dbReference type="EMBL" id="OAA55499.1"/>
    </source>
</evidence>
<dbReference type="Gene3D" id="3.20.20.80">
    <property type="entry name" value="Glycosidases"/>
    <property type="match status" value="1"/>
</dbReference>
<dbReference type="PANTHER" id="PTHR43730:SF1">
    <property type="entry name" value="BETA-MANNOSIDASE"/>
    <property type="match status" value="1"/>
</dbReference>
<accession>A0A167NFC6</accession>
<evidence type="ECO:0000256" key="6">
    <source>
        <dbReference type="ARBA" id="ARBA00023295"/>
    </source>
</evidence>
<feature type="domain" description="Beta-mannosidase-like galactose-binding" evidence="13">
    <location>
        <begin position="12"/>
        <end position="180"/>
    </location>
</feature>
<evidence type="ECO:0000256" key="2">
    <source>
        <dbReference type="ARBA" id="ARBA00004740"/>
    </source>
</evidence>
<dbReference type="SUPFAM" id="SSF49303">
    <property type="entry name" value="beta-Galactosidase/glucuronidase domain"/>
    <property type="match status" value="2"/>
</dbReference>
<dbReference type="InterPro" id="IPR008979">
    <property type="entry name" value="Galactose-bd-like_sf"/>
</dbReference>
<gene>
    <name evidence="14" type="ORF">SPI_08183</name>
</gene>
<dbReference type="GO" id="GO:0006516">
    <property type="term" value="P:glycoprotein catabolic process"/>
    <property type="evidence" value="ECO:0007669"/>
    <property type="project" value="TreeGrafter"/>
</dbReference>
<comment type="catalytic activity">
    <reaction evidence="1">
        <text>Hydrolysis of terminal, non-reducing beta-D-mannose residues in beta-D-mannosides.</text>
        <dbReference type="EC" id="3.2.1.25"/>
    </reaction>
</comment>
<dbReference type="GO" id="GO:0004567">
    <property type="term" value="F:beta-mannosidase activity"/>
    <property type="evidence" value="ECO:0007669"/>
    <property type="project" value="UniProtKB-EC"/>
</dbReference>
<evidence type="ECO:0000256" key="3">
    <source>
        <dbReference type="ARBA" id="ARBA00012754"/>
    </source>
</evidence>
<comment type="similarity">
    <text evidence="8">Belongs to the glycosyl hydrolase 2 family. Beta-mannosidase B subfamily.</text>
</comment>
<reference evidence="14 15" key="1">
    <citation type="journal article" date="2016" name="Genome Biol. Evol.">
        <title>Divergent and convergent evolution of fungal pathogenicity.</title>
        <authorList>
            <person name="Shang Y."/>
            <person name="Xiao G."/>
            <person name="Zheng P."/>
            <person name="Cen K."/>
            <person name="Zhan S."/>
            <person name="Wang C."/>
        </authorList>
    </citation>
    <scope>NUCLEOTIDE SEQUENCE [LARGE SCALE GENOMIC DNA]</scope>
    <source>
        <strain evidence="14 15">RCEF 264</strain>
    </source>
</reference>
<evidence type="ECO:0000256" key="10">
    <source>
        <dbReference type="ARBA" id="ARBA00041614"/>
    </source>
</evidence>
<dbReference type="Pfam" id="PF00703">
    <property type="entry name" value="Glyco_hydro_2"/>
    <property type="match status" value="1"/>
</dbReference>
<dbReference type="Pfam" id="PF22666">
    <property type="entry name" value="Glyco_hydro_2_N2"/>
    <property type="match status" value="1"/>
</dbReference>
<evidence type="ECO:0000256" key="7">
    <source>
        <dbReference type="ARBA" id="ARBA00023326"/>
    </source>
</evidence>
<dbReference type="FunFam" id="3.20.20.80:FF:000050">
    <property type="entry name" value="Beta-mannosidase B"/>
    <property type="match status" value="1"/>
</dbReference>
<keyword evidence="5" id="KW-0119">Carbohydrate metabolism</keyword>
<dbReference type="InterPro" id="IPR013783">
    <property type="entry name" value="Ig-like_fold"/>
</dbReference>
<organism evidence="14 15">
    <name type="scientific">Niveomyces insectorum RCEF 264</name>
    <dbReference type="NCBI Taxonomy" id="1081102"/>
    <lineage>
        <taxon>Eukaryota</taxon>
        <taxon>Fungi</taxon>
        <taxon>Dikarya</taxon>
        <taxon>Ascomycota</taxon>
        <taxon>Pezizomycotina</taxon>
        <taxon>Sordariomycetes</taxon>
        <taxon>Hypocreomycetidae</taxon>
        <taxon>Hypocreales</taxon>
        <taxon>Cordycipitaceae</taxon>
        <taxon>Niveomyces</taxon>
    </lineage>
</organism>
<feature type="domain" description="Mannosidase Ig/CBM-like" evidence="12">
    <location>
        <begin position="688"/>
        <end position="774"/>
    </location>
</feature>
<evidence type="ECO:0000259" key="11">
    <source>
        <dbReference type="Pfam" id="PF00703"/>
    </source>
</evidence>
<evidence type="ECO:0000259" key="12">
    <source>
        <dbReference type="Pfam" id="PF17786"/>
    </source>
</evidence>
<dbReference type="InterPro" id="IPR050887">
    <property type="entry name" value="Beta-mannosidase_GH2"/>
</dbReference>
<dbReference type="InterPro" id="IPR036156">
    <property type="entry name" value="Beta-gal/glucu_dom_sf"/>
</dbReference>